<dbReference type="PANTHER" id="PTHR45836:SF23">
    <property type="entry name" value="NEUROGENIC LOCUS NOTCH HOMOLOG PROTEIN 1"/>
    <property type="match status" value="1"/>
</dbReference>
<feature type="disulfide bond" evidence="8">
    <location>
        <begin position="529"/>
        <end position="538"/>
    </location>
</feature>
<dbReference type="FunFam" id="2.10.25.10:FF:000309">
    <property type="entry name" value="Uncharacterized protein, isoform A"/>
    <property type="match status" value="1"/>
</dbReference>
<sequence length="1953" mass="222381">MFQGKLIENSIYYYFLFIIIILHKISSKSIAFSYRTCLLHVDLINIEHIHPLNSQFFRLITKDFRLHVLYTYENEQLEYKFGNFNLLLPDSASFDYQFKTAIDYYHEIDTWHYVNVTFDDHLSKVFISFNGDETRLIPLVDYPIKNSETKLNVNVLLDEQQANVTCLLPLSGFDTKFKDCLINIKTCEHRTCTSMNNAEQYCPLFNIFDCRPFADLECGLKTIPVRCLHDHCQNQGDCYVDLLRNVTQCVCPPGFAGDRCQYQIDECQSSPCPKHSRCIDSPNSYTCVCDPGWTGIDCSEDIDECKTIQPCKAARACINLPGTYKCDCLDTFGGQNCEMILDPCLSEPCLNDAVKCHPILESDNVVFRCTCRAGFTGHRCETNINDCESIVCPKNNTHCVDGLNSFDCQCNPNFKRNADGICVEESPCHSSPCYSNATCYNLKGGHYRCICPSTYTGVLCDVDIDECAVFPSKCRNGGTCTNEIGSYRCYCPTGWVGSKCTKTMDYCQSQPCNRNGACISKINGFQCHCLSSYTGDVCQYDIDECVSNPCMNNGTCHNYNGGFHCQCPTDYYGKRCEYSPADCQRLQQKNLSLKCADPYQCIANDTEKLKQITLLSTSKCRTEQDRMLDTYFLCLKEKTTDQCDCPSNLISCVDDALESKSICNCRNGGTCFWSNSTNYRCYCPPGWSGPDCLNEIDLCSSQPCYNNGTCISNLNKFTCLCPTNSKGIYCQDLIDPCESNPCLNNGQCQRESNNNKYKCYCSSSYAGNNCEIYQTPCLSQPCQNNGRCNDYINNTFQCQCPFSYKGIYCEKSIDLCRTQSNRSLCLNGGLCQISNHTIECVCLPGYTGLFCEINIDECYTRPCSSNGECFDLINGYKCQCKTGWYGYNCDRRQNPTHKSLISRTSTSSSFQLRNSLIDISKILPYSYTLLPMRIQYEFRTTLNRVSLLSIGERFRQELINNRIVTNLDNRIVLSTFIDNQERWVMIIVEVFHLWIDVRVGETSMSQRFYVLGPSLEYELQREIIFGSGNYSGCVRQIEVNYNQAYSILLTDKLVKLDEYRTLGCERINACKIAVCQKHELCHDHWFYHTCQCQSPFFGEKCDKIAPIVLFNQTSFIDISLASSISNISFFFNTRQSNGTLFQLISSSKLNRFTRDLTPQNRPFSKILGTLVNGRFHLIIIDNEHNPQEYELRNEQVLNDGRPHQIQLDLNNYRLIIDRIHNESLTTINNKIMPNKLQLIPYGSLDGWFQDLRINNQLISLVNTTEPNKDFNMTILNMKKLETNPCYPISPCQNQGQCLVTNSQEYICQCESNWFGQNCSQIDLCHYNNSSLCPNGFICKTIDNNQECLATGTFEGNTSHLLGALNYSSILSNELSFRLRANSQSAHLLTIRNLLNLNYFSLYLSEENFIYRDSISNHDLLIEFNNQTLEPWRTFHFQWSNDSTLIFNHLYTYTINITFEDIFVLNNQIEIILGNGFRGCLEHVLLGENLYIPFYNDTLIDNDTRSNNIHVEQIENVQINNCTFNNVCENLNCTNGQCIPDFDHGKCSCNRGWEGDYCHKNIDECQQGNNCSKEHSICEDHLDGYYTCKCNQGFNGKYCEENIDECSSSPCANGGICKDLINGYECNCTNNYIGSHCSMSLDETCFGHLKPCQNNGKCIRKSLNLYVDNPETECQCQDGYSGQRCEIDLCLKLSCQHDGTCQRLPNRVAKCLCTKQWHGDTCQYDIDECTMNKANICLNNGTCRNYPGGYKCDCGENYLGTHCEQKHTCLEHTPCRNNGQCRTNGEQYYCNCSSHFIGTHCEFPTCESTPCKNNGTCKLDSDRGFLCNCTGTGFEDEACTTPINECLSNPCQNNGSCIDLIGGYMCGCSKTFTGFHCESKKFLAAWEFSYHYVIWPGVAVLLLLVIILFTVIIGRIRESRRSRGTYRPALNENGQSSRVEFSMILKPPPEERLI</sequence>
<dbReference type="Pfam" id="PF07645">
    <property type="entry name" value="EGF_CA"/>
    <property type="match status" value="2"/>
</dbReference>
<feature type="domain" description="EGF-like" evidence="10">
    <location>
        <begin position="1066"/>
        <end position="1102"/>
    </location>
</feature>
<feature type="disulfide bond" evidence="8">
    <location>
        <begin position="761"/>
        <end position="770"/>
    </location>
</feature>
<dbReference type="OrthoDB" id="283575at2759"/>
<keyword evidence="3" id="KW-0732">Signal</keyword>
<gene>
    <name evidence="11" type="ORF">KQP761_LOCUS4646</name>
</gene>
<dbReference type="PANTHER" id="PTHR45836">
    <property type="entry name" value="SLIT HOMOLOG"/>
    <property type="match status" value="1"/>
</dbReference>
<feature type="domain" description="EGF-like" evidence="10">
    <location>
        <begin position="1685"/>
        <end position="1722"/>
    </location>
</feature>
<dbReference type="PRINTS" id="PR01983">
    <property type="entry name" value="NOTCH"/>
</dbReference>
<dbReference type="SUPFAM" id="SSF57196">
    <property type="entry name" value="EGF/Laminin"/>
    <property type="match status" value="17"/>
</dbReference>
<feature type="disulfide bond" evidence="8">
    <location>
        <begin position="721"/>
        <end position="730"/>
    </location>
</feature>
<evidence type="ECO:0000256" key="4">
    <source>
        <dbReference type="ARBA" id="ARBA00022737"/>
    </source>
</evidence>
<dbReference type="InterPro" id="IPR009030">
    <property type="entry name" value="Growth_fac_rcpt_cys_sf"/>
</dbReference>
<dbReference type="Proteomes" id="UP000663834">
    <property type="component" value="Unassembled WGS sequence"/>
</dbReference>
<dbReference type="InterPro" id="IPR000152">
    <property type="entry name" value="EGF-type_Asp/Asn_hydroxyl_site"/>
</dbReference>
<feature type="domain" description="EGF-like" evidence="10">
    <location>
        <begin position="424"/>
        <end position="461"/>
    </location>
</feature>
<keyword evidence="6 8" id="KW-1015">Disulfide bond</keyword>
<feature type="domain" description="EGF-like" evidence="10">
    <location>
        <begin position="1560"/>
        <end position="1599"/>
    </location>
</feature>
<feature type="disulfide bond" evidence="8">
    <location>
        <begin position="289"/>
        <end position="298"/>
    </location>
</feature>
<feature type="disulfide bond" evidence="8">
    <location>
        <begin position="491"/>
        <end position="500"/>
    </location>
</feature>
<dbReference type="GO" id="GO:0007411">
    <property type="term" value="P:axon guidance"/>
    <property type="evidence" value="ECO:0007669"/>
    <property type="project" value="TreeGrafter"/>
</dbReference>
<feature type="domain" description="EGF-like" evidence="10">
    <location>
        <begin position="1764"/>
        <end position="1801"/>
    </location>
</feature>
<evidence type="ECO:0000256" key="5">
    <source>
        <dbReference type="ARBA" id="ARBA00023136"/>
    </source>
</evidence>
<dbReference type="PROSITE" id="PS00010">
    <property type="entry name" value="ASX_HYDROXYL"/>
    <property type="match status" value="8"/>
</dbReference>
<dbReference type="FunFam" id="2.10.25.10:FF:000610">
    <property type="entry name" value="protein HEG homolog 1 isoform X1"/>
    <property type="match status" value="1"/>
</dbReference>
<feature type="disulfide bond" evidence="8">
    <location>
        <begin position="1309"/>
        <end position="1318"/>
    </location>
</feature>
<feature type="domain" description="EGF-like" evidence="10">
    <location>
        <begin position="541"/>
        <end position="577"/>
    </location>
</feature>
<dbReference type="GO" id="GO:0005509">
    <property type="term" value="F:calcium ion binding"/>
    <property type="evidence" value="ECO:0007669"/>
    <property type="project" value="InterPro"/>
</dbReference>
<dbReference type="Pfam" id="PF00008">
    <property type="entry name" value="EGF"/>
    <property type="match status" value="7"/>
</dbReference>
<evidence type="ECO:0000313" key="11">
    <source>
        <dbReference type="EMBL" id="CAF1298466.1"/>
    </source>
</evidence>
<dbReference type="InterPro" id="IPR001881">
    <property type="entry name" value="EGF-like_Ca-bd_dom"/>
</dbReference>
<accession>A0A815DK86</accession>
<feature type="disulfide bond" evidence="8">
    <location>
        <begin position="1712"/>
        <end position="1721"/>
    </location>
</feature>
<keyword evidence="7" id="KW-0325">Glycoprotein</keyword>
<feature type="disulfide bond" evidence="8">
    <location>
        <begin position="800"/>
        <end position="809"/>
    </location>
</feature>
<feature type="transmembrane region" description="Helical" evidence="9">
    <location>
        <begin position="12"/>
        <end position="34"/>
    </location>
</feature>
<feature type="domain" description="EGF-like" evidence="10">
    <location>
        <begin position="263"/>
        <end position="299"/>
    </location>
</feature>
<feature type="disulfide bond" evidence="8">
    <location>
        <begin position="567"/>
        <end position="576"/>
    </location>
</feature>
<feature type="disulfide bond" evidence="8">
    <location>
        <begin position="251"/>
        <end position="260"/>
    </location>
</feature>
<feature type="domain" description="EGF-like" evidence="10">
    <location>
        <begin position="463"/>
        <end position="501"/>
    </location>
</feature>
<dbReference type="FunFam" id="2.10.25.10:FF:000125">
    <property type="entry name" value="Neurogenic locus notch protein-like"/>
    <property type="match status" value="1"/>
</dbReference>
<dbReference type="PROSITE" id="PS01186">
    <property type="entry name" value="EGF_2"/>
    <property type="match status" value="10"/>
</dbReference>
<feature type="disulfide bond" evidence="8">
    <location>
        <begin position="742"/>
        <end position="759"/>
    </location>
</feature>
<feature type="domain" description="EGF-like" evidence="10">
    <location>
        <begin position="773"/>
        <end position="810"/>
    </location>
</feature>
<dbReference type="CDD" id="cd00054">
    <property type="entry name" value="EGF_CA"/>
    <property type="match status" value="10"/>
</dbReference>
<feature type="domain" description="EGF-like" evidence="10">
    <location>
        <begin position="503"/>
        <end position="539"/>
    </location>
</feature>
<feature type="domain" description="EGF-like" evidence="10">
    <location>
        <begin position="1281"/>
        <end position="1319"/>
    </location>
</feature>
<dbReference type="CDD" id="cd00110">
    <property type="entry name" value="LamG"/>
    <property type="match status" value="1"/>
</dbReference>
<dbReference type="InterPro" id="IPR013032">
    <property type="entry name" value="EGF-like_CS"/>
</dbReference>
<dbReference type="SMART" id="SM00181">
    <property type="entry name" value="EGF"/>
    <property type="match status" value="26"/>
</dbReference>
<feature type="disulfide bond" evidence="8">
    <location>
        <begin position="880"/>
        <end position="889"/>
    </location>
</feature>
<evidence type="ECO:0000256" key="8">
    <source>
        <dbReference type="PROSITE-ProRule" id="PRU00076"/>
    </source>
</evidence>
<organism evidence="11 12">
    <name type="scientific">Rotaria magnacalcarata</name>
    <dbReference type="NCBI Taxonomy" id="392030"/>
    <lineage>
        <taxon>Eukaryota</taxon>
        <taxon>Metazoa</taxon>
        <taxon>Spiralia</taxon>
        <taxon>Gnathifera</taxon>
        <taxon>Rotifera</taxon>
        <taxon>Eurotatoria</taxon>
        <taxon>Bdelloidea</taxon>
        <taxon>Philodinida</taxon>
        <taxon>Philodinidae</taxon>
        <taxon>Rotaria</taxon>
    </lineage>
</organism>
<keyword evidence="4" id="KW-0677">Repeat</keyword>
<dbReference type="InterPro" id="IPR001791">
    <property type="entry name" value="Laminin_G"/>
</dbReference>
<comment type="caution">
    <text evidence="11">The sequence shown here is derived from an EMBL/GenBank/DDBJ whole genome shotgun (WGS) entry which is preliminary data.</text>
</comment>
<feature type="disulfide bond" evidence="8">
    <location>
        <begin position="1548"/>
        <end position="1557"/>
    </location>
</feature>
<feature type="transmembrane region" description="Helical" evidence="9">
    <location>
        <begin position="1891"/>
        <end position="1912"/>
    </location>
</feature>
<feature type="disulfide bond" evidence="8">
    <location>
        <begin position="1092"/>
        <end position="1101"/>
    </location>
</feature>
<feature type="domain" description="EGF-like" evidence="10">
    <location>
        <begin position="659"/>
        <end position="693"/>
    </location>
</feature>
<feature type="disulfide bond" evidence="8">
    <location>
        <begin position="328"/>
        <end position="337"/>
    </location>
</feature>
<feature type="disulfide bond" evidence="8">
    <location>
        <begin position="1753"/>
        <end position="1762"/>
    </location>
</feature>
<feature type="domain" description="EGF-like" evidence="10">
    <location>
        <begin position="1724"/>
        <end position="1763"/>
    </location>
</feature>
<feature type="disulfide bond" evidence="8">
    <location>
        <begin position="683"/>
        <end position="692"/>
    </location>
</feature>
<reference evidence="11" key="1">
    <citation type="submission" date="2021-02" db="EMBL/GenBank/DDBJ databases">
        <authorList>
            <person name="Nowell W R."/>
        </authorList>
    </citation>
    <scope>NUCLEOTIDE SEQUENCE</scope>
</reference>
<feature type="disulfide bond" evidence="8">
    <location>
        <begin position="1627"/>
        <end position="1636"/>
    </location>
</feature>
<feature type="domain" description="EGF-like" evidence="10">
    <location>
        <begin position="223"/>
        <end position="261"/>
    </location>
</feature>
<dbReference type="SUPFAM" id="SSF57184">
    <property type="entry name" value="Growth factor receptor domain"/>
    <property type="match status" value="1"/>
</dbReference>
<dbReference type="Gene3D" id="2.60.120.200">
    <property type="match status" value="1"/>
</dbReference>
<feature type="domain" description="EGF-like" evidence="10">
    <location>
        <begin position="695"/>
        <end position="731"/>
    </location>
</feature>
<comment type="caution">
    <text evidence="8">Lacks conserved residue(s) required for the propagation of feature annotation.</text>
</comment>
<dbReference type="SUPFAM" id="SSF49899">
    <property type="entry name" value="Concanavalin A-like lectins/glucanases"/>
    <property type="match status" value="3"/>
</dbReference>
<feature type="domain" description="EGF-like" evidence="10">
    <location>
        <begin position="812"/>
        <end position="852"/>
    </location>
</feature>
<evidence type="ECO:0000256" key="6">
    <source>
        <dbReference type="ARBA" id="ARBA00023157"/>
    </source>
</evidence>
<feature type="disulfide bond" evidence="8">
    <location>
        <begin position="371"/>
        <end position="380"/>
    </location>
</feature>
<feature type="domain" description="EGF-like" evidence="10">
    <location>
        <begin position="1841"/>
        <end position="1877"/>
    </location>
</feature>
<dbReference type="InterPro" id="IPR018097">
    <property type="entry name" value="EGF_Ca-bd_CS"/>
</dbReference>
<dbReference type="InterPro" id="IPR049883">
    <property type="entry name" value="NOTCH1_EGF-like"/>
</dbReference>
<feature type="domain" description="EGF-like" evidence="10">
    <location>
        <begin position="340"/>
        <end position="381"/>
    </location>
</feature>
<name>A0A815DK86_9BILA</name>
<evidence type="ECO:0000256" key="3">
    <source>
        <dbReference type="ARBA" id="ARBA00022729"/>
    </source>
</evidence>
<comment type="subcellular location">
    <subcellularLocation>
        <location evidence="1">Membrane</location>
    </subcellularLocation>
</comment>
<dbReference type="PROSITE" id="PS50026">
    <property type="entry name" value="EGF_3"/>
    <property type="match status" value="24"/>
</dbReference>
<dbReference type="InterPro" id="IPR000742">
    <property type="entry name" value="EGF"/>
</dbReference>
<feature type="disulfide bond" evidence="8">
    <location>
        <begin position="451"/>
        <end position="460"/>
    </location>
</feature>
<feature type="disulfide bond" evidence="8">
    <location>
        <begin position="842"/>
        <end position="851"/>
    </location>
</feature>
<dbReference type="FunFam" id="2.10.25.10:FF:000472">
    <property type="entry name" value="Uncharacterized protein, isoform A"/>
    <property type="match status" value="3"/>
</dbReference>
<evidence type="ECO:0000256" key="1">
    <source>
        <dbReference type="ARBA" id="ARBA00004370"/>
    </source>
</evidence>
<feature type="domain" description="EGF-like" evidence="10">
    <location>
        <begin position="733"/>
        <end position="771"/>
    </location>
</feature>
<dbReference type="PROSITE" id="PS00022">
    <property type="entry name" value="EGF_1"/>
    <property type="match status" value="23"/>
</dbReference>
<feature type="domain" description="EGF-like" evidence="10">
    <location>
        <begin position="301"/>
        <end position="338"/>
    </location>
</feature>
<feature type="domain" description="EGF-like" evidence="10">
    <location>
        <begin position="1601"/>
        <end position="1637"/>
    </location>
</feature>
<feature type="domain" description="EGF-like" evidence="10">
    <location>
        <begin position="1802"/>
        <end position="1839"/>
    </location>
</feature>
<feature type="domain" description="EGF-like" evidence="10">
    <location>
        <begin position="854"/>
        <end position="890"/>
    </location>
</feature>
<feature type="disulfide bond" evidence="8">
    <location>
        <begin position="232"/>
        <end position="249"/>
    </location>
</feature>
<keyword evidence="9" id="KW-1133">Transmembrane helix</keyword>
<protein>
    <recommendedName>
        <fullName evidence="10">EGF-like domain-containing protein</fullName>
    </recommendedName>
</protein>
<evidence type="ECO:0000256" key="9">
    <source>
        <dbReference type="SAM" id="Phobius"/>
    </source>
</evidence>
<dbReference type="Pfam" id="PF12661">
    <property type="entry name" value="hEGF"/>
    <property type="match status" value="4"/>
</dbReference>
<feature type="disulfide bond" evidence="8">
    <location>
        <begin position="1570"/>
        <end position="1587"/>
    </location>
</feature>
<feature type="disulfide bond" evidence="8">
    <location>
        <begin position="1589"/>
        <end position="1598"/>
    </location>
</feature>
<keyword evidence="5 9" id="KW-0472">Membrane</keyword>
<dbReference type="EMBL" id="CAJNOW010000928">
    <property type="protein sequence ID" value="CAF1298466.1"/>
    <property type="molecule type" value="Genomic_DNA"/>
</dbReference>
<dbReference type="PROSITE" id="PS01187">
    <property type="entry name" value="EGF_CA"/>
    <property type="match status" value="7"/>
</dbReference>
<dbReference type="Gene3D" id="2.10.25.10">
    <property type="entry name" value="Laminin"/>
    <property type="match status" value="23"/>
</dbReference>
<keyword evidence="9" id="KW-0812">Transmembrane</keyword>
<keyword evidence="2 8" id="KW-0245">EGF-like domain</keyword>
<evidence type="ECO:0000256" key="2">
    <source>
        <dbReference type="ARBA" id="ARBA00022536"/>
    </source>
</evidence>
<feature type="disulfide bond" evidence="8">
    <location>
        <begin position="1791"/>
        <end position="1800"/>
    </location>
</feature>
<feature type="disulfide bond" evidence="8">
    <location>
        <begin position="1867"/>
        <end position="1876"/>
    </location>
</feature>
<dbReference type="GO" id="GO:0016020">
    <property type="term" value="C:membrane"/>
    <property type="evidence" value="ECO:0007669"/>
    <property type="project" value="UniProtKB-SubCell"/>
</dbReference>
<dbReference type="SMART" id="SM00179">
    <property type="entry name" value="EGF_CA"/>
    <property type="match status" value="19"/>
</dbReference>
<evidence type="ECO:0000313" key="12">
    <source>
        <dbReference type="Proteomes" id="UP000663834"/>
    </source>
</evidence>
<dbReference type="FunFam" id="2.10.25.10:FF:000004">
    <property type="entry name" value="Neurogenic locus notch 1"/>
    <property type="match status" value="1"/>
</dbReference>
<dbReference type="InterPro" id="IPR013320">
    <property type="entry name" value="ConA-like_dom_sf"/>
</dbReference>
<evidence type="ECO:0000259" key="10">
    <source>
        <dbReference type="PROSITE" id="PS50026"/>
    </source>
</evidence>
<dbReference type="InterPro" id="IPR051355">
    <property type="entry name" value="Notch/Slit_guidance"/>
</dbReference>
<feature type="domain" description="EGF-like" evidence="10">
    <location>
        <begin position="1517"/>
        <end position="1558"/>
    </location>
</feature>
<proteinExistence type="predicted"/>
<evidence type="ECO:0000256" key="7">
    <source>
        <dbReference type="ARBA" id="ARBA00023180"/>
    </source>
</evidence>